<dbReference type="InterPro" id="IPR013103">
    <property type="entry name" value="RVT_2"/>
</dbReference>
<dbReference type="SUPFAM" id="SSF56672">
    <property type="entry name" value="DNA/RNA polymerases"/>
    <property type="match status" value="1"/>
</dbReference>
<dbReference type="EMBL" id="QGNW01001591">
    <property type="protein sequence ID" value="RVW35858.1"/>
    <property type="molecule type" value="Genomic_DNA"/>
</dbReference>
<protein>
    <submittedName>
        <fullName evidence="2">Retrovirus-related Pol polyprotein from transposon RE1</fullName>
    </submittedName>
</protein>
<dbReference type="Pfam" id="PF07727">
    <property type="entry name" value="RVT_2"/>
    <property type="match status" value="1"/>
</dbReference>
<dbReference type="Proteomes" id="UP000288805">
    <property type="component" value="Unassembled WGS sequence"/>
</dbReference>
<organism evidence="2 3">
    <name type="scientific">Vitis vinifera</name>
    <name type="common">Grape</name>
    <dbReference type="NCBI Taxonomy" id="29760"/>
    <lineage>
        <taxon>Eukaryota</taxon>
        <taxon>Viridiplantae</taxon>
        <taxon>Streptophyta</taxon>
        <taxon>Embryophyta</taxon>
        <taxon>Tracheophyta</taxon>
        <taxon>Spermatophyta</taxon>
        <taxon>Magnoliopsida</taxon>
        <taxon>eudicotyledons</taxon>
        <taxon>Gunneridae</taxon>
        <taxon>Pentapetalae</taxon>
        <taxon>rosids</taxon>
        <taxon>Vitales</taxon>
        <taxon>Vitaceae</taxon>
        <taxon>Viteae</taxon>
        <taxon>Vitis</taxon>
    </lineage>
</organism>
<feature type="domain" description="Reverse transcriptase Ty1/copia-type" evidence="1">
    <location>
        <begin position="476"/>
        <end position="579"/>
    </location>
</feature>
<dbReference type="SUPFAM" id="SSF53474">
    <property type="entry name" value="alpha/beta-Hydrolases"/>
    <property type="match status" value="1"/>
</dbReference>
<dbReference type="PANTHER" id="PTHR11439:SF463">
    <property type="entry name" value="REVERSE TRANSCRIPTASE TY1_COPIA-TYPE DOMAIN-CONTAINING PROTEIN"/>
    <property type="match status" value="1"/>
</dbReference>
<dbReference type="Gene3D" id="3.40.50.1820">
    <property type="entry name" value="alpha/beta hydrolase"/>
    <property type="match status" value="1"/>
</dbReference>
<evidence type="ECO:0000313" key="3">
    <source>
        <dbReference type="Proteomes" id="UP000288805"/>
    </source>
</evidence>
<evidence type="ECO:0000313" key="2">
    <source>
        <dbReference type="EMBL" id="RVW35858.1"/>
    </source>
</evidence>
<name>A0A438DKA7_VITVI</name>
<comment type="caution">
    <text evidence="2">The sequence shown here is derived from an EMBL/GenBank/DDBJ whole genome shotgun (WGS) entry which is preliminary data.</text>
</comment>
<evidence type="ECO:0000259" key="1">
    <source>
        <dbReference type="Pfam" id="PF07727"/>
    </source>
</evidence>
<dbReference type="AlphaFoldDB" id="A0A438DKA7"/>
<proteinExistence type="predicted"/>
<dbReference type="CDD" id="cd09272">
    <property type="entry name" value="RNase_HI_RT_Ty1"/>
    <property type="match status" value="1"/>
</dbReference>
<gene>
    <name evidence="2" type="primary">RE1_2243</name>
    <name evidence="2" type="ORF">CK203_084637</name>
</gene>
<dbReference type="InterPro" id="IPR029058">
    <property type="entry name" value="AB_hydrolase_fold"/>
</dbReference>
<dbReference type="InterPro" id="IPR043502">
    <property type="entry name" value="DNA/RNA_pol_sf"/>
</dbReference>
<accession>A0A438DKA7</accession>
<dbReference type="PANTHER" id="PTHR11439">
    <property type="entry name" value="GAG-POL-RELATED RETROTRANSPOSON"/>
    <property type="match status" value="1"/>
</dbReference>
<reference evidence="2 3" key="1">
    <citation type="journal article" date="2018" name="PLoS Genet.">
        <title>Population sequencing reveals clonal diversity and ancestral inbreeding in the grapevine cultivar Chardonnay.</title>
        <authorList>
            <person name="Roach M.J."/>
            <person name="Johnson D.L."/>
            <person name="Bohlmann J."/>
            <person name="van Vuuren H.J."/>
            <person name="Jones S.J."/>
            <person name="Pretorius I.S."/>
            <person name="Schmidt S.A."/>
            <person name="Borneman A.R."/>
        </authorList>
    </citation>
    <scope>NUCLEOTIDE SEQUENCE [LARGE SCALE GENOMIC DNA]</scope>
    <source>
        <strain evidence="3">cv. Chardonnay</strain>
        <tissue evidence="2">Leaf</tissue>
    </source>
</reference>
<sequence>MAYQFHDNDIGENFLLFGTAKDIWDATKETYSSSENTSELFQVESALHDFRQGEQSVTQYYNTLTRYWQQLDLFETHSWKCSDDAATYRQIVEQKRLFKFFLGLNRELDDVRGRIMGIKPLPSLREAFSEVRREESRKKVMMGSKEQPAPTLDASALAARSFNSSGGDHQKRDRPCHGLTEDGRAHVVANSESTSVPEPSPFNKEQMEMLQKLLSQVGSGSTTGIAFTANRGGMKPWIVDTSASDHMTEMLPFFKITSQDLKSGKMIDSAELCSGLYLLTCGNSQTKSFKQVAYSLRGESMNEHQVWESLLEAVPFSHSESPELSTPMLSSVQPAQVLGDVQIIQLGIMLRMKAITILQSIATSLDDTQVPNTIQEAFKISEWKKAVQDEIDALEKNGTWTIKIWRLGRGPWGARDFCSCCKTEHYQDSSLIAVNQDWCLQQLDIKNAFLNGDLERKSTWKYHLVSKEVWQRISLEAGLQTSQADHTLFVKKSHAGKMAILIVYVDDIILSGNDMEELQNLKKYLSEEFEVKDLGNLKYFLGMEVARSRKGIIVSQRKYILDLLKETGMLGCKPIDTPMDSQKKLVSAASQFMHSPTEEHMEAVYRILRYLKMTPGKGLFFRKTENRDTEVYSDADWAGNIIDRRSTSGYCSFVWGNLVTWRSKKQSVVARSSAEAEYRALAQGISISIAKNPVHHDRTKHVEIDRHFITEKVSAIGTFAELCRYSHINRFQWDKPILVAWGISDKYLPQSVAEEFQKGNPDYIKLKLIEGAGHMPQEDWPEKVVDALRAFF</sequence>